<keyword evidence="1" id="KW-0472">Membrane</keyword>
<keyword evidence="1" id="KW-1133">Transmembrane helix</keyword>
<evidence type="ECO:0000256" key="1">
    <source>
        <dbReference type="SAM" id="Phobius"/>
    </source>
</evidence>
<feature type="transmembrane region" description="Helical" evidence="1">
    <location>
        <begin position="58"/>
        <end position="76"/>
    </location>
</feature>
<dbReference type="EMBL" id="KK784874">
    <property type="protein sequence ID" value="KDO84402.1"/>
    <property type="molecule type" value="Genomic_DNA"/>
</dbReference>
<keyword evidence="1" id="KW-0812">Transmembrane</keyword>
<dbReference type="Proteomes" id="UP000027120">
    <property type="component" value="Unassembled WGS sequence"/>
</dbReference>
<proteinExistence type="predicted"/>
<gene>
    <name evidence="2" type="ORF">CISIN_1g035882mg</name>
</gene>
<feature type="transmembrane region" description="Helical" evidence="1">
    <location>
        <begin position="25"/>
        <end position="46"/>
    </location>
</feature>
<dbReference type="AlphaFoldDB" id="A0A067H9I3"/>
<accession>A0A067H9I3</accession>
<reference evidence="2 3" key="1">
    <citation type="submission" date="2014-04" db="EMBL/GenBank/DDBJ databases">
        <authorList>
            <consortium name="International Citrus Genome Consortium"/>
            <person name="Gmitter F."/>
            <person name="Chen C."/>
            <person name="Farmerie W."/>
            <person name="Harkins T."/>
            <person name="Desany B."/>
            <person name="Mohiuddin M."/>
            <person name="Kodira C."/>
            <person name="Borodovsky M."/>
            <person name="Lomsadze A."/>
            <person name="Burns P."/>
            <person name="Jenkins J."/>
            <person name="Prochnik S."/>
            <person name="Shu S."/>
            <person name="Chapman J."/>
            <person name="Pitluck S."/>
            <person name="Schmutz J."/>
            <person name="Rokhsar D."/>
        </authorList>
    </citation>
    <scope>NUCLEOTIDE SEQUENCE</scope>
</reference>
<sequence length="81" mass="9767">MFRVCEVFWGLASICGFLNTIKLRLCVWFFIFANFCCSDVGIFIIFEEHLDSAIWERLVYLFYYECFGAIFFMLQCKRNEK</sequence>
<organism evidence="2 3">
    <name type="scientific">Citrus sinensis</name>
    <name type="common">Sweet orange</name>
    <name type="synonym">Citrus aurantium var. sinensis</name>
    <dbReference type="NCBI Taxonomy" id="2711"/>
    <lineage>
        <taxon>Eukaryota</taxon>
        <taxon>Viridiplantae</taxon>
        <taxon>Streptophyta</taxon>
        <taxon>Embryophyta</taxon>
        <taxon>Tracheophyta</taxon>
        <taxon>Spermatophyta</taxon>
        <taxon>Magnoliopsida</taxon>
        <taxon>eudicotyledons</taxon>
        <taxon>Gunneridae</taxon>
        <taxon>Pentapetalae</taxon>
        <taxon>rosids</taxon>
        <taxon>malvids</taxon>
        <taxon>Sapindales</taxon>
        <taxon>Rutaceae</taxon>
        <taxon>Aurantioideae</taxon>
        <taxon>Citrus</taxon>
    </lineage>
</organism>
<name>A0A067H9I3_CITSI</name>
<evidence type="ECO:0000313" key="3">
    <source>
        <dbReference type="Proteomes" id="UP000027120"/>
    </source>
</evidence>
<evidence type="ECO:0000313" key="2">
    <source>
        <dbReference type="EMBL" id="KDO84402.1"/>
    </source>
</evidence>
<protein>
    <submittedName>
        <fullName evidence="2">Uncharacterized protein</fullName>
    </submittedName>
</protein>
<keyword evidence="3" id="KW-1185">Reference proteome</keyword>